<dbReference type="RefSeq" id="XP_001441143.1">
    <property type="nucleotide sequence ID" value="XM_001441106.1"/>
</dbReference>
<name>A0CSH9_PARTE</name>
<protein>
    <submittedName>
        <fullName evidence="1">Uncharacterized protein</fullName>
    </submittedName>
</protein>
<reference evidence="1 2" key="1">
    <citation type="journal article" date="2006" name="Nature">
        <title>Global trends of whole-genome duplications revealed by the ciliate Paramecium tetraurelia.</title>
        <authorList>
            <consortium name="Genoscope"/>
            <person name="Aury J.-M."/>
            <person name="Jaillon O."/>
            <person name="Duret L."/>
            <person name="Noel B."/>
            <person name="Jubin C."/>
            <person name="Porcel B.M."/>
            <person name="Segurens B."/>
            <person name="Daubin V."/>
            <person name="Anthouard V."/>
            <person name="Aiach N."/>
            <person name="Arnaiz O."/>
            <person name="Billaut A."/>
            <person name="Beisson J."/>
            <person name="Blanc I."/>
            <person name="Bouhouche K."/>
            <person name="Camara F."/>
            <person name="Duharcourt S."/>
            <person name="Guigo R."/>
            <person name="Gogendeau D."/>
            <person name="Katinka M."/>
            <person name="Keller A.-M."/>
            <person name="Kissmehl R."/>
            <person name="Klotz C."/>
            <person name="Koll F."/>
            <person name="Le Moue A."/>
            <person name="Lepere C."/>
            <person name="Malinsky S."/>
            <person name="Nowacki M."/>
            <person name="Nowak J.K."/>
            <person name="Plattner H."/>
            <person name="Poulain J."/>
            <person name="Ruiz F."/>
            <person name="Serrano V."/>
            <person name="Zagulski M."/>
            <person name="Dessen P."/>
            <person name="Betermier M."/>
            <person name="Weissenbach J."/>
            <person name="Scarpelli C."/>
            <person name="Schachter V."/>
            <person name="Sperling L."/>
            <person name="Meyer E."/>
            <person name="Cohen J."/>
            <person name="Wincker P."/>
        </authorList>
    </citation>
    <scope>NUCLEOTIDE SEQUENCE [LARGE SCALE GENOMIC DNA]</scope>
    <source>
        <strain evidence="1 2">Stock d4-2</strain>
    </source>
</reference>
<dbReference type="EMBL" id="CT868163">
    <property type="protein sequence ID" value="CAK73746.1"/>
    <property type="molecule type" value="Genomic_DNA"/>
</dbReference>
<sequence>MGVIRRIIKEHKKQSDEQNIIDTNQFFALENENNEPRKNSFEYDD</sequence>
<organism evidence="1 2">
    <name type="scientific">Paramecium tetraurelia</name>
    <dbReference type="NCBI Taxonomy" id="5888"/>
    <lineage>
        <taxon>Eukaryota</taxon>
        <taxon>Sar</taxon>
        <taxon>Alveolata</taxon>
        <taxon>Ciliophora</taxon>
        <taxon>Intramacronucleata</taxon>
        <taxon>Oligohymenophorea</taxon>
        <taxon>Peniculida</taxon>
        <taxon>Parameciidae</taxon>
        <taxon>Paramecium</taxon>
    </lineage>
</organism>
<dbReference type="AlphaFoldDB" id="A0CSH9"/>
<dbReference type="KEGG" id="ptm:GSPATT00010018001"/>
<proteinExistence type="predicted"/>
<dbReference type="HOGENOM" id="CLU_3208777_0_0_1"/>
<keyword evidence="2" id="KW-1185">Reference proteome</keyword>
<evidence type="ECO:0000313" key="1">
    <source>
        <dbReference type="EMBL" id="CAK73746.1"/>
    </source>
</evidence>
<dbReference type="GeneID" id="5026928"/>
<accession>A0CSH9</accession>
<gene>
    <name evidence="1" type="ORF">GSPATT00010018001</name>
</gene>
<dbReference type="Proteomes" id="UP000000600">
    <property type="component" value="Unassembled WGS sequence"/>
</dbReference>
<evidence type="ECO:0000313" key="2">
    <source>
        <dbReference type="Proteomes" id="UP000000600"/>
    </source>
</evidence>
<dbReference type="InParanoid" id="A0CSH9"/>